<evidence type="ECO:0000313" key="2">
    <source>
        <dbReference type="Proteomes" id="UP000184501"/>
    </source>
</evidence>
<dbReference type="Proteomes" id="UP000184501">
    <property type="component" value="Unassembled WGS sequence"/>
</dbReference>
<dbReference type="AlphaFoldDB" id="A0A1M4VA31"/>
<reference evidence="1 2" key="1">
    <citation type="submission" date="2016-11" db="EMBL/GenBank/DDBJ databases">
        <authorList>
            <person name="Jaros S."/>
            <person name="Januszkiewicz K."/>
            <person name="Wedrychowicz H."/>
        </authorList>
    </citation>
    <scope>NUCLEOTIDE SEQUENCE [LARGE SCALE GENOMIC DNA]</scope>
    <source>
        <strain evidence="1 2">DSM 44523</strain>
    </source>
</reference>
<dbReference type="OrthoDB" id="3504325at2"/>
<sequence>MAAVERPELTVRPEWGQTGDVYFPVAALVEGEWWVLRINNFPNHPLWTLFVGGRRRFDLNDAPATWANPAGRDHKKMPADLAAEALRPVRDLVAYGSEYGLPCEDPRCCG</sequence>
<dbReference type="EMBL" id="FQVN01000001">
    <property type="protein sequence ID" value="SHE65866.1"/>
    <property type="molecule type" value="Genomic_DNA"/>
</dbReference>
<name>A0A1M4VA31_STRHI</name>
<keyword evidence="2" id="KW-1185">Reference proteome</keyword>
<organism evidence="1 2">
    <name type="scientific">Streptoalloteichus hindustanus</name>
    <dbReference type="NCBI Taxonomy" id="2017"/>
    <lineage>
        <taxon>Bacteria</taxon>
        <taxon>Bacillati</taxon>
        <taxon>Actinomycetota</taxon>
        <taxon>Actinomycetes</taxon>
        <taxon>Pseudonocardiales</taxon>
        <taxon>Pseudonocardiaceae</taxon>
        <taxon>Streptoalloteichus</taxon>
    </lineage>
</organism>
<protein>
    <submittedName>
        <fullName evidence="1">Uncharacterized protein</fullName>
    </submittedName>
</protein>
<accession>A0A1M4VA31</accession>
<proteinExistence type="predicted"/>
<evidence type="ECO:0000313" key="1">
    <source>
        <dbReference type="EMBL" id="SHE65866.1"/>
    </source>
</evidence>
<gene>
    <name evidence="1" type="ORF">SAMN05444320_101699</name>
</gene>